<keyword evidence="6 13" id="KW-0349">Heme</keyword>
<feature type="transmembrane region" description="Helical" evidence="13">
    <location>
        <begin position="431"/>
        <end position="449"/>
    </location>
</feature>
<evidence type="ECO:0000313" key="14">
    <source>
        <dbReference type="EMBL" id="MCQ8128798.1"/>
    </source>
</evidence>
<accession>A0ABT1U4M9</accession>
<evidence type="ECO:0000256" key="10">
    <source>
        <dbReference type="ARBA" id="ARBA00022989"/>
    </source>
</evidence>
<evidence type="ECO:0000256" key="6">
    <source>
        <dbReference type="ARBA" id="ARBA00022617"/>
    </source>
</evidence>
<keyword evidence="14" id="KW-0560">Oxidoreductase</keyword>
<comment type="caution">
    <text evidence="14">The sequence shown here is derived from an EMBL/GenBank/DDBJ whole genome shotgun (WGS) entry which is preliminary data.</text>
</comment>
<dbReference type="InterPro" id="IPR002585">
    <property type="entry name" value="Cyt-d_ubiquinol_oxidase_su_1"/>
</dbReference>
<feature type="transmembrane region" description="Helical" evidence="13">
    <location>
        <begin position="12"/>
        <end position="38"/>
    </location>
</feature>
<evidence type="ECO:0000256" key="1">
    <source>
        <dbReference type="ARBA" id="ARBA00004429"/>
    </source>
</evidence>
<evidence type="ECO:0000313" key="15">
    <source>
        <dbReference type="Proteomes" id="UP001524586"/>
    </source>
</evidence>
<dbReference type="EMBL" id="JANIBK010000043">
    <property type="protein sequence ID" value="MCQ8128798.1"/>
    <property type="molecule type" value="Genomic_DNA"/>
</dbReference>
<protein>
    <submittedName>
        <fullName evidence="14">Cytochrome ubiquinol oxidase subunit I</fullName>
        <ecNumber evidence="14">1.10.3.-</ecNumber>
    </submittedName>
</protein>
<dbReference type="PANTHER" id="PTHR30365">
    <property type="entry name" value="CYTOCHROME D UBIQUINOL OXIDASE"/>
    <property type="match status" value="1"/>
</dbReference>
<evidence type="ECO:0000256" key="8">
    <source>
        <dbReference type="ARBA" id="ARBA00022723"/>
    </source>
</evidence>
<evidence type="ECO:0000256" key="9">
    <source>
        <dbReference type="ARBA" id="ARBA00022982"/>
    </source>
</evidence>
<keyword evidence="10 13" id="KW-1133">Transmembrane helix</keyword>
<reference evidence="14 15" key="1">
    <citation type="submission" date="2022-07" db="EMBL/GenBank/DDBJ databases">
        <title>Methylomonas rivi sp. nov., Methylomonas rosea sp. nov., Methylomonas aureus sp. nov. and Methylomonas subterranea sp. nov., four novel methanotrophs isolated from a freshwater creek and the deep terrestrial subsurface.</title>
        <authorList>
            <person name="Abin C."/>
            <person name="Sankaranarayanan K."/>
            <person name="Garner C."/>
            <person name="Sindelar R."/>
            <person name="Kotary K."/>
            <person name="Garner R."/>
            <person name="Barclay S."/>
            <person name="Lawson P."/>
            <person name="Krumholz L."/>
        </authorList>
    </citation>
    <scope>NUCLEOTIDE SEQUENCE [LARGE SCALE GENOMIC DNA]</scope>
    <source>
        <strain evidence="14 15">WSC-6</strain>
    </source>
</reference>
<gene>
    <name evidence="14" type="ORF">NP596_10040</name>
</gene>
<keyword evidence="8 13" id="KW-0479">Metal-binding</keyword>
<evidence type="ECO:0000256" key="11">
    <source>
        <dbReference type="ARBA" id="ARBA00023004"/>
    </source>
</evidence>
<comment type="similarity">
    <text evidence="2 13">Belongs to the cytochrome ubiquinol oxidase subunit 1 family.</text>
</comment>
<dbReference type="PIRSF" id="PIRSF006446">
    <property type="entry name" value="Cyt_quinol_oxidase_1"/>
    <property type="match status" value="1"/>
</dbReference>
<keyword evidence="7 13" id="KW-0812">Transmembrane</keyword>
<dbReference type="EC" id="1.10.3.-" evidence="14"/>
<keyword evidence="5" id="KW-0997">Cell inner membrane</keyword>
<keyword evidence="9 13" id="KW-0249">Electron transport</keyword>
<dbReference type="GO" id="GO:0016491">
    <property type="term" value="F:oxidoreductase activity"/>
    <property type="evidence" value="ECO:0007669"/>
    <property type="project" value="UniProtKB-KW"/>
</dbReference>
<keyword evidence="4 13" id="KW-1003">Cell membrane</keyword>
<evidence type="ECO:0000256" key="3">
    <source>
        <dbReference type="ARBA" id="ARBA00022448"/>
    </source>
</evidence>
<dbReference type="Pfam" id="PF01654">
    <property type="entry name" value="Cyt_bd_oxida_I"/>
    <property type="match status" value="1"/>
</dbReference>
<proteinExistence type="inferred from homology"/>
<dbReference type="RefSeq" id="WP_256615217.1">
    <property type="nucleotide sequence ID" value="NZ_JANIBK010000043.1"/>
</dbReference>
<feature type="transmembrane region" description="Helical" evidence="13">
    <location>
        <begin position="130"/>
        <end position="153"/>
    </location>
</feature>
<evidence type="ECO:0000256" key="12">
    <source>
        <dbReference type="ARBA" id="ARBA00023136"/>
    </source>
</evidence>
<feature type="transmembrane region" description="Helical" evidence="13">
    <location>
        <begin position="376"/>
        <end position="400"/>
    </location>
</feature>
<dbReference type="PANTHER" id="PTHR30365:SF0">
    <property type="entry name" value="CYTOCHROME BD-I UBIQUINOL OXIDASE SUBUNIT 1"/>
    <property type="match status" value="1"/>
</dbReference>
<keyword evidence="11 13" id="KW-0408">Iron</keyword>
<feature type="transmembrane region" description="Helical" evidence="13">
    <location>
        <begin position="186"/>
        <end position="209"/>
    </location>
</feature>
<sequence length="463" mass="50400">MISETVVELSRWQFAITAMLHFLFIPLTLGLALFLALLESAYVATGQPVYKSMARFWGGIFTINFVLALATRIVVVFQFGMNGSYFAHYVGDIFALPLAIEAASGFFLAAILCGPYWLGWGKMGPKQHLLLTWLLALAVNVSAFWVLLANGWMQNPVAASFNYQSYRMELTDFSLFAANPAALAKYLHTVAAAHATAMATVMGISAYWLRKQPRDPMALRSFNWAAIVGVAMMGITAGLGDTTPNLDHPVQQAKLAAIHAQPEASLLPDIETRIRSGLKAYALLQELRDDNKDPQLLAEFERHKANLGYALLLTPFHKAILAANDKQIGLAAQSALPAYPDLLCWVYRFMVAGGLLSMAWLVLAVFYSLVAKALPGWLVSLSVYLAPLPWLACIAGWFVAEAGKQPWAVAGILPTFIGVSSLSATELAVSALAYALAYSVLLAAGFYLLRQALLNRHISQPGV</sequence>
<comment type="subcellular location">
    <subcellularLocation>
        <location evidence="1">Cell inner membrane</location>
        <topology evidence="1">Multi-pass membrane protein</topology>
    </subcellularLocation>
</comment>
<feature type="transmembrane region" description="Helical" evidence="13">
    <location>
        <begin position="93"/>
        <end position="118"/>
    </location>
</feature>
<feature type="transmembrane region" description="Helical" evidence="13">
    <location>
        <begin position="221"/>
        <end position="240"/>
    </location>
</feature>
<evidence type="ECO:0000256" key="4">
    <source>
        <dbReference type="ARBA" id="ARBA00022475"/>
    </source>
</evidence>
<feature type="transmembrane region" description="Helical" evidence="13">
    <location>
        <begin position="345"/>
        <end position="370"/>
    </location>
</feature>
<organism evidence="14 15">
    <name type="scientific">Methylomonas rivi</name>
    <dbReference type="NCBI Taxonomy" id="2952226"/>
    <lineage>
        <taxon>Bacteria</taxon>
        <taxon>Pseudomonadati</taxon>
        <taxon>Pseudomonadota</taxon>
        <taxon>Gammaproteobacteria</taxon>
        <taxon>Methylococcales</taxon>
        <taxon>Methylococcaceae</taxon>
        <taxon>Methylomonas</taxon>
    </lineage>
</organism>
<name>A0ABT1U4M9_9GAMM</name>
<keyword evidence="15" id="KW-1185">Reference proteome</keyword>
<evidence type="ECO:0000256" key="2">
    <source>
        <dbReference type="ARBA" id="ARBA00009819"/>
    </source>
</evidence>
<feature type="transmembrane region" description="Helical" evidence="13">
    <location>
        <begin position="59"/>
        <end position="81"/>
    </location>
</feature>
<keyword evidence="12 13" id="KW-0472">Membrane</keyword>
<evidence type="ECO:0000256" key="5">
    <source>
        <dbReference type="ARBA" id="ARBA00022519"/>
    </source>
</evidence>
<evidence type="ECO:0000256" key="7">
    <source>
        <dbReference type="ARBA" id="ARBA00022692"/>
    </source>
</evidence>
<evidence type="ECO:0000256" key="13">
    <source>
        <dbReference type="PIRNR" id="PIRNR006446"/>
    </source>
</evidence>
<dbReference type="Proteomes" id="UP001524586">
    <property type="component" value="Unassembled WGS sequence"/>
</dbReference>
<keyword evidence="3 13" id="KW-0813">Transport</keyword>